<evidence type="ECO:0008006" key="6">
    <source>
        <dbReference type="Google" id="ProtNLM"/>
    </source>
</evidence>
<feature type="compositionally biased region" description="Polar residues" evidence="1">
    <location>
        <begin position="567"/>
        <end position="576"/>
    </location>
</feature>
<organism evidence="4 5">
    <name type="scientific">Bilophila wadsworthia (strain 3_1_6)</name>
    <dbReference type="NCBI Taxonomy" id="563192"/>
    <lineage>
        <taxon>Bacteria</taxon>
        <taxon>Pseudomonadati</taxon>
        <taxon>Thermodesulfobacteriota</taxon>
        <taxon>Desulfovibrionia</taxon>
        <taxon>Desulfovibrionales</taxon>
        <taxon>Desulfovibrionaceae</taxon>
        <taxon>Bilophila</taxon>
    </lineage>
</organism>
<dbReference type="PROSITE" id="PS50880">
    <property type="entry name" value="TOPRIM"/>
    <property type="match status" value="1"/>
</dbReference>
<dbReference type="InterPro" id="IPR046394">
    <property type="entry name" value="Helic_Prim_T7"/>
</dbReference>
<dbReference type="SMART" id="SM00493">
    <property type="entry name" value="TOPRIM"/>
    <property type="match status" value="1"/>
</dbReference>
<dbReference type="Gene3D" id="2.20.25.180">
    <property type="match status" value="1"/>
</dbReference>
<dbReference type="PROSITE" id="PS51199">
    <property type="entry name" value="SF4_HELICASE"/>
    <property type="match status" value="1"/>
</dbReference>
<dbReference type="PANTHER" id="PTHR12873">
    <property type="entry name" value="T7-LIKE MITOCHONDRIAL DNA HELICASE"/>
    <property type="match status" value="1"/>
</dbReference>
<dbReference type="GO" id="GO:0006260">
    <property type="term" value="P:DNA replication"/>
    <property type="evidence" value="ECO:0007669"/>
    <property type="project" value="InterPro"/>
</dbReference>
<feature type="region of interest" description="Disordered" evidence="1">
    <location>
        <begin position="1"/>
        <end position="26"/>
    </location>
</feature>
<comment type="caution">
    <text evidence="4">The sequence shown here is derived from an EMBL/GenBank/DDBJ whole genome shotgun (WGS) entry which is preliminary data.</text>
</comment>
<accession>E5YB87</accession>
<dbReference type="Gene3D" id="3.40.50.300">
    <property type="entry name" value="P-loop containing nucleotide triphosphate hydrolases"/>
    <property type="match status" value="1"/>
</dbReference>
<dbReference type="CDD" id="cd01029">
    <property type="entry name" value="TOPRIM_primases"/>
    <property type="match status" value="1"/>
</dbReference>
<evidence type="ECO:0000256" key="1">
    <source>
        <dbReference type="SAM" id="MobiDB-lite"/>
    </source>
</evidence>
<evidence type="ECO:0000313" key="4">
    <source>
        <dbReference type="EMBL" id="EFV42783.1"/>
    </source>
</evidence>
<feature type="domain" description="SF4 helicase" evidence="3">
    <location>
        <begin position="283"/>
        <end position="575"/>
    </location>
</feature>
<feature type="domain" description="Toprim" evidence="2">
    <location>
        <begin position="158"/>
        <end position="245"/>
    </location>
</feature>
<dbReference type="GO" id="GO:0003697">
    <property type="term" value="F:single-stranded DNA binding"/>
    <property type="evidence" value="ECO:0007669"/>
    <property type="project" value="InterPro"/>
</dbReference>
<evidence type="ECO:0000313" key="5">
    <source>
        <dbReference type="Proteomes" id="UP000006034"/>
    </source>
</evidence>
<feature type="region of interest" description="Disordered" evidence="1">
    <location>
        <begin position="543"/>
        <end position="598"/>
    </location>
</feature>
<dbReference type="GO" id="GO:0043139">
    <property type="term" value="F:5'-3' DNA helicase activity"/>
    <property type="evidence" value="ECO:0007669"/>
    <property type="project" value="InterPro"/>
</dbReference>
<dbReference type="Gene3D" id="3.40.1360.10">
    <property type="match status" value="1"/>
</dbReference>
<dbReference type="STRING" id="563192.HMPREF0179_03460"/>
<dbReference type="PANTHER" id="PTHR12873:SF0">
    <property type="entry name" value="TWINKLE MTDNA HELICASE"/>
    <property type="match status" value="1"/>
</dbReference>
<reference evidence="4 5" key="2">
    <citation type="submission" date="2013-04" db="EMBL/GenBank/DDBJ databases">
        <title>The Genome Sequence of Bilophila wadsworthia 3_1_6.</title>
        <authorList>
            <consortium name="The Broad Institute Genomics Platform"/>
            <person name="Earl A."/>
            <person name="Ward D."/>
            <person name="Feldgarden M."/>
            <person name="Gevers D."/>
            <person name="Sibley C."/>
            <person name="Strauss J."/>
            <person name="Allen-Vercoe E."/>
            <person name="Walker B."/>
            <person name="Young S."/>
            <person name="Zeng Q."/>
            <person name="Gargeya S."/>
            <person name="Fitzgerald M."/>
            <person name="Haas B."/>
            <person name="Abouelleil A."/>
            <person name="Allen A.W."/>
            <person name="Alvarado L."/>
            <person name="Arachchi H.M."/>
            <person name="Berlin A.M."/>
            <person name="Chapman S.B."/>
            <person name="Gainer-Dewar J."/>
            <person name="Goldberg J."/>
            <person name="Griggs A."/>
            <person name="Gujja S."/>
            <person name="Hansen M."/>
            <person name="Howarth C."/>
            <person name="Imamovic A."/>
            <person name="Ireland A."/>
            <person name="Larimer J."/>
            <person name="McCowan C."/>
            <person name="Murphy C."/>
            <person name="Pearson M."/>
            <person name="Poon T.W."/>
            <person name="Priest M."/>
            <person name="Roberts A."/>
            <person name="Saif S."/>
            <person name="Shea T."/>
            <person name="Sisk P."/>
            <person name="Sykes S."/>
            <person name="Wortman J."/>
            <person name="Nusbaum C."/>
            <person name="Birren B."/>
        </authorList>
    </citation>
    <scope>NUCLEOTIDE SEQUENCE [LARGE SCALE GENOMIC DNA]</scope>
    <source>
        <strain evidence="4 5">3_1_6</strain>
    </source>
</reference>
<dbReference type="AlphaFoldDB" id="E5YB87"/>
<dbReference type="InterPro" id="IPR034154">
    <property type="entry name" value="TOPRIM_DnaG/twinkle"/>
</dbReference>
<dbReference type="HOGENOM" id="CLU_558858_0_0_7"/>
<dbReference type="eggNOG" id="COG0305">
    <property type="taxonomic scope" value="Bacteria"/>
</dbReference>
<dbReference type="InterPro" id="IPR027032">
    <property type="entry name" value="Twinkle-like"/>
</dbReference>
<dbReference type="HAMAP" id="MF_04154">
    <property type="entry name" value="Helic_Prim_T7"/>
    <property type="match status" value="1"/>
</dbReference>
<dbReference type="CDD" id="cd19483">
    <property type="entry name" value="RecA-like_Gp4D_helicase"/>
    <property type="match status" value="1"/>
</dbReference>
<dbReference type="RefSeq" id="WP_005030319.1">
    <property type="nucleotide sequence ID" value="NZ_KE150238.1"/>
</dbReference>
<dbReference type="Pfam" id="PF03796">
    <property type="entry name" value="DnaB_C"/>
    <property type="match status" value="1"/>
</dbReference>
<dbReference type="InterPro" id="IPR048774">
    <property type="entry name" value="Helic-prim_T7_N"/>
</dbReference>
<dbReference type="OrthoDB" id="9763644at2"/>
<name>E5YB87_BILW3</name>
<gene>
    <name evidence="4" type="ORF">HMPREF0179_03460</name>
</gene>
<dbReference type="SUPFAM" id="SSF56731">
    <property type="entry name" value="DNA primase core"/>
    <property type="match status" value="1"/>
</dbReference>
<sequence length="598" mass="65502">MNNRKNDKSSERHPYEDSTFSHHEPCPQCQRNGGDWNGDNLARYSDGHGYCHVCGYYETAQGGSGRMDRQKDPVPFDPVPVDAFMALKARGITQETCEHFGYGIGKAGGKYCHIAPLYDHEGILVAQHLRFEGKEFRWRGSASEAVLFGQTLWRRGGRKVIVTEGEIDCLSISQLQGNKWPVVSLPNGSSSGAKYIRASLEWLESFDEVVFAFDMDEPGQKAAKECALLLSPGKAKIARLPMKDANECLVAGKGKELIDALWGAVPYRPDGIRSGAELWEDIKKPPPAGYEIPYPGLNGKLGGVRLGELVLFTAGSGIGKSTIVNEIAYHLMMAHGLTLGVMALEENPARNARRYLGIHLNKPLHLPAAHASVPEADLKAAFDAVMGNGKWYIYDHFGSSDIDTLLSKLRYLAVGLGCKAIVLDHISIVVSGLDESEGESERKIIDKLMTRLRSLIEETGILVLAVVHLKRPDKGKSYNEGRPVSLTDLRGSGSLEQVSDVVVSLERDQQGDEPDEATIRVLKNRPLGITGLAGTVRYDRETGRLLPCDDGDGTGGATYGFQKEETPTVSSPQQSLPPWDTAEGDGNTREQQQQEKEF</sequence>
<protein>
    <recommendedName>
        <fullName evidence="6">SF4 helicase domain-containing protein</fullName>
    </recommendedName>
</protein>
<dbReference type="GeneID" id="78085005"/>
<dbReference type="InterPro" id="IPR006171">
    <property type="entry name" value="TOPRIM_dom"/>
</dbReference>
<dbReference type="InterPro" id="IPR007694">
    <property type="entry name" value="DNA_helicase_DnaB-like_C"/>
</dbReference>
<reference evidence="4 5" key="1">
    <citation type="submission" date="2010-10" db="EMBL/GenBank/DDBJ databases">
        <authorList>
            <consortium name="The Broad Institute Genome Sequencing Platform"/>
            <person name="Ward D."/>
            <person name="Earl A."/>
            <person name="Feldgarden M."/>
            <person name="Young S.K."/>
            <person name="Gargeya S."/>
            <person name="Zeng Q."/>
            <person name="Alvarado L."/>
            <person name="Berlin A."/>
            <person name="Bochicchio J."/>
            <person name="Chapman S.B."/>
            <person name="Chen Z."/>
            <person name="Freedman E."/>
            <person name="Gellesch M."/>
            <person name="Goldberg J."/>
            <person name="Griggs A."/>
            <person name="Gujja S."/>
            <person name="Heilman E."/>
            <person name="Heiman D."/>
            <person name="Howarth C."/>
            <person name="Mehta T."/>
            <person name="Neiman D."/>
            <person name="Pearson M."/>
            <person name="Roberts A."/>
            <person name="Saif S."/>
            <person name="Shea T."/>
            <person name="Shenoy N."/>
            <person name="Sisk P."/>
            <person name="Stolte C."/>
            <person name="Sykes S."/>
            <person name="White J."/>
            <person name="Yandava C."/>
            <person name="Allen-Vercoe E."/>
            <person name="Sibley C."/>
            <person name="Ambrose C.E."/>
            <person name="Strauss J."/>
            <person name="Daigneault M."/>
            <person name="Haas B."/>
            <person name="Nusbaum C."/>
            <person name="Birren B."/>
        </authorList>
    </citation>
    <scope>NUCLEOTIDE SEQUENCE [LARGE SCALE GENOMIC DNA]</scope>
    <source>
        <strain evidence="4 5">3_1_6</strain>
    </source>
</reference>
<evidence type="ECO:0000259" key="3">
    <source>
        <dbReference type="PROSITE" id="PS51199"/>
    </source>
</evidence>
<dbReference type="Gene3D" id="2.20.25.10">
    <property type="match status" value="1"/>
</dbReference>
<keyword evidence="5" id="KW-1185">Reference proteome</keyword>
<dbReference type="Proteomes" id="UP000006034">
    <property type="component" value="Unassembled WGS sequence"/>
</dbReference>
<dbReference type="Pfam" id="PF13155">
    <property type="entry name" value="Toprim_2"/>
    <property type="match status" value="1"/>
</dbReference>
<feature type="compositionally biased region" description="Basic and acidic residues" evidence="1">
    <location>
        <begin position="1"/>
        <end position="25"/>
    </location>
</feature>
<dbReference type="EMBL" id="ADCP02000001">
    <property type="protein sequence ID" value="EFV42783.1"/>
    <property type="molecule type" value="Genomic_DNA"/>
</dbReference>
<proteinExistence type="inferred from homology"/>
<dbReference type="InterPro" id="IPR027417">
    <property type="entry name" value="P-loop_NTPase"/>
</dbReference>
<evidence type="ECO:0000259" key="2">
    <source>
        <dbReference type="PROSITE" id="PS50880"/>
    </source>
</evidence>
<dbReference type="Pfam" id="PF21268">
    <property type="entry name" value="Helic-prim_T7_N"/>
    <property type="match status" value="1"/>
</dbReference>
<dbReference type="SUPFAM" id="SSF52540">
    <property type="entry name" value="P-loop containing nucleoside triphosphate hydrolases"/>
    <property type="match status" value="1"/>
</dbReference>
<dbReference type="SUPFAM" id="SSF57783">
    <property type="entry name" value="Zinc beta-ribbon"/>
    <property type="match status" value="1"/>
</dbReference>
<feature type="compositionally biased region" description="Basic and acidic residues" evidence="1">
    <location>
        <begin position="586"/>
        <end position="598"/>
    </location>
</feature>
<dbReference type="eggNOG" id="COG0358">
    <property type="taxonomic scope" value="Bacteria"/>
</dbReference>
<dbReference type="GO" id="GO:0005524">
    <property type="term" value="F:ATP binding"/>
    <property type="evidence" value="ECO:0007669"/>
    <property type="project" value="InterPro"/>
</dbReference>